<feature type="transmembrane region" description="Helical" evidence="1">
    <location>
        <begin position="41"/>
        <end position="63"/>
    </location>
</feature>
<feature type="transmembrane region" description="Helical" evidence="1">
    <location>
        <begin position="118"/>
        <end position="140"/>
    </location>
</feature>
<dbReference type="AlphaFoldDB" id="A0A419T4H0"/>
<keyword evidence="1" id="KW-0472">Membrane</keyword>
<accession>A0A419T4H0</accession>
<keyword evidence="1" id="KW-1133">Transmembrane helix</keyword>
<evidence type="ECO:0000313" key="3">
    <source>
        <dbReference type="Proteomes" id="UP000284177"/>
    </source>
</evidence>
<proteinExistence type="predicted"/>
<reference evidence="2 3" key="1">
    <citation type="submission" date="2016-08" db="EMBL/GenBank/DDBJ databases">
        <title>Novel Firmicutes and Novel Genomes.</title>
        <authorList>
            <person name="Poppleton D.I."/>
            <person name="Gribaldo S."/>
        </authorList>
    </citation>
    <scope>NUCLEOTIDE SEQUENCE [LARGE SCALE GENOMIC DNA]</scope>
    <source>
        <strain evidence="2 3">CTT3</strain>
    </source>
</reference>
<organism evidence="2 3">
    <name type="scientific">Thermohalobacter berrensis</name>
    <dbReference type="NCBI Taxonomy" id="99594"/>
    <lineage>
        <taxon>Bacteria</taxon>
        <taxon>Bacillati</taxon>
        <taxon>Bacillota</taxon>
        <taxon>Tissierellia</taxon>
        <taxon>Tissierellales</taxon>
        <taxon>Thermohalobacteraceae</taxon>
        <taxon>Thermohalobacter</taxon>
    </lineage>
</organism>
<protein>
    <submittedName>
        <fullName evidence="2">Uncharacterized protein</fullName>
    </submittedName>
</protein>
<evidence type="ECO:0000256" key="1">
    <source>
        <dbReference type="SAM" id="Phobius"/>
    </source>
</evidence>
<gene>
    <name evidence="2" type="ORF">BET03_02905</name>
</gene>
<dbReference type="RefSeq" id="WP_120168679.1">
    <property type="nucleotide sequence ID" value="NZ_MCIB01000012.1"/>
</dbReference>
<feature type="transmembrane region" description="Helical" evidence="1">
    <location>
        <begin position="155"/>
        <end position="179"/>
    </location>
</feature>
<comment type="caution">
    <text evidence="2">The sequence shown here is derived from an EMBL/GenBank/DDBJ whole genome shotgun (WGS) entry which is preliminary data.</text>
</comment>
<feature type="transmembrane region" description="Helical" evidence="1">
    <location>
        <begin position="231"/>
        <end position="253"/>
    </location>
</feature>
<name>A0A419T4H0_9FIRM</name>
<feature type="transmembrane region" description="Helical" evidence="1">
    <location>
        <begin position="191"/>
        <end position="219"/>
    </location>
</feature>
<sequence>MIKKKYIKYLGKIITGISLLFIIKSILSFDIGFKLLLKPNVFLTIVVLAIVLSSSVLLNSLAWKKLIEMLSSSELNILEIINIYAKSNVSKYLPGNVMHYASRNIIGSKYNIEQTNMFYSTILEIILKILSAFAIVIVFVRNELLFAIKQLGDTIYLNINTLVILVFLMIIPIIVLIYIKSKKMIDKKLKIQSLLFSFLIYTFIFFLNIFVFLAVSIFIVDCPIGNENIFYISGIYILAWLLGYLTPGSPGGIGIRESIMILMLSEIFNTDNIVFVSIIIRLITVLADLAAYFSNIILERKVGIINETNNTNSLL</sequence>
<evidence type="ECO:0000313" key="2">
    <source>
        <dbReference type="EMBL" id="RKD32278.1"/>
    </source>
</evidence>
<keyword evidence="1" id="KW-0812">Transmembrane</keyword>
<feature type="transmembrane region" description="Helical" evidence="1">
    <location>
        <begin position="9"/>
        <end position="29"/>
    </location>
</feature>
<feature type="transmembrane region" description="Helical" evidence="1">
    <location>
        <begin position="273"/>
        <end position="293"/>
    </location>
</feature>
<keyword evidence="3" id="KW-1185">Reference proteome</keyword>
<dbReference type="OrthoDB" id="2542372at2"/>
<dbReference type="EMBL" id="MCIB01000012">
    <property type="protein sequence ID" value="RKD32278.1"/>
    <property type="molecule type" value="Genomic_DNA"/>
</dbReference>
<dbReference type="Proteomes" id="UP000284177">
    <property type="component" value="Unassembled WGS sequence"/>
</dbReference>